<feature type="region of interest" description="Disordered" evidence="1">
    <location>
        <begin position="49"/>
        <end position="73"/>
    </location>
</feature>
<proteinExistence type="predicted"/>
<reference evidence="2" key="2">
    <citation type="journal article" date="2023" name="Plants (Basel)">
        <title>Annotation of the Turnera subulata (Passifloraceae) Draft Genome Reveals the S-Locus Evolved after the Divergence of Turneroideae from Passifloroideae in a Stepwise Manner.</title>
        <authorList>
            <person name="Henning P.M."/>
            <person name="Roalson E.H."/>
            <person name="Mir W."/>
            <person name="McCubbin A.G."/>
            <person name="Shore J.S."/>
        </authorList>
    </citation>
    <scope>NUCLEOTIDE SEQUENCE</scope>
    <source>
        <strain evidence="2">F60SS</strain>
    </source>
</reference>
<dbReference type="AlphaFoldDB" id="A0A9Q0FBF0"/>
<feature type="region of interest" description="Disordered" evidence="1">
    <location>
        <begin position="1"/>
        <end position="25"/>
    </location>
</feature>
<accession>A0A9Q0FBF0</accession>
<gene>
    <name evidence="2" type="ORF">Tsubulata_005680</name>
</gene>
<dbReference type="EMBL" id="JAKUCV010006170">
    <property type="protein sequence ID" value="KAJ4828454.1"/>
    <property type="molecule type" value="Genomic_DNA"/>
</dbReference>
<reference evidence="2" key="1">
    <citation type="submission" date="2022-02" db="EMBL/GenBank/DDBJ databases">
        <authorList>
            <person name="Henning P.M."/>
            <person name="McCubbin A.G."/>
            <person name="Shore J.S."/>
        </authorList>
    </citation>
    <scope>NUCLEOTIDE SEQUENCE</scope>
    <source>
        <strain evidence="2">F60SS</strain>
        <tissue evidence="2">Leaves</tissue>
    </source>
</reference>
<dbReference type="Proteomes" id="UP001141552">
    <property type="component" value="Unassembled WGS sequence"/>
</dbReference>
<feature type="compositionally biased region" description="Basic and acidic residues" evidence="1">
    <location>
        <begin position="49"/>
        <end position="60"/>
    </location>
</feature>
<evidence type="ECO:0000313" key="2">
    <source>
        <dbReference type="EMBL" id="KAJ4828454.1"/>
    </source>
</evidence>
<evidence type="ECO:0000313" key="3">
    <source>
        <dbReference type="Proteomes" id="UP001141552"/>
    </source>
</evidence>
<organism evidence="2 3">
    <name type="scientific">Turnera subulata</name>
    <dbReference type="NCBI Taxonomy" id="218843"/>
    <lineage>
        <taxon>Eukaryota</taxon>
        <taxon>Viridiplantae</taxon>
        <taxon>Streptophyta</taxon>
        <taxon>Embryophyta</taxon>
        <taxon>Tracheophyta</taxon>
        <taxon>Spermatophyta</taxon>
        <taxon>Magnoliopsida</taxon>
        <taxon>eudicotyledons</taxon>
        <taxon>Gunneridae</taxon>
        <taxon>Pentapetalae</taxon>
        <taxon>rosids</taxon>
        <taxon>fabids</taxon>
        <taxon>Malpighiales</taxon>
        <taxon>Passifloraceae</taxon>
        <taxon>Turnera</taxon>
    </lineage>
</organism>
<sequence>MTQSSKARPPQVSRTINQSPRTINKNNCETWAHKIARETVMATISPKRETNCKQQNEPKRQLAQAHDFGSVQI</sequence>
<keyword evidence="3" id="KW-1185">Reference proteome</keyword>
<protein>
    <submittedName>
        <fullName evidence="2">Uncharacterized protein</fullName>
    </submittedName>
</protein>
<comment type="caution">
    <text evidence="2">The sequence shown here is derived from an EMBL/GenBank/DDBJ whole genome shotgun (WGS) entry which is preliminary data.</text>
</comment>
<evidence type="ECO:0000256" key="1">
    <source>
        <dbReference type="SAM" id="MobiDB-lite"/>
    </source>
</evidence>
<name>A0A9Q0FBF0_9ROSI</name>